<keyword evidence="8" id="KW-1185">Reference proteome</keyword>
<organism evidence="7 8">
    <name type="scientific">Subtercola boreus</name>
    <dbReference type="NCBI Taxonomy" id="120213"/>
    <lineage>
        <taxon>Bacteria</taxon>
        <taxon>Bacillati</taxon>
        <taxon>Actinomycetota</taxon>
        <taxon>Actinomycetes</taxon>
        <taxon>Micrococcales</taxon>
        <taxon>Microbacteriaceae</taxon>
        <taxon>Subtercola</taxon>
    </lineage>
</organism>
<dbReference type="InterPro" id="IPR003710">
    <property type="entry name" value="ApbA"/>
</dbReference>
<dbReference type="NCBIfam" id="TIGR00745">
    <property type="entry name" value="apbA_panE"/>
    <property type="match status" value="1"/>
</dbReference>
<dbReference type="InterPro" id="IPR013752">
    <property type="entry name" value="KPA_reductase"/>
</dbReference>
<dbReference type="FunFam" id="1.10.1040.10:FF:000017">
    <property type="entry name" value="2-dehydropantoate 2-reductase"/>
    <property type="match status" value="1"/>
</dbReference>
<comment type="pathway">
    <text evidence="4">Cofactor biosynthesis; (R)-pantothenate biosynthesis; (R)-pantoate from 3-methyl-2-oxobutanoate: step 2/2.</text>
</comment>
<dbReference type="OrthoDB" id="9793586at2"/>
<dbReference type="PANTHER" id="PTHR21708">
    <property type="entry name" value="PROBABLE 2-DEHYDROPANTOATE 2-REDUCTASE"/>
    <property type="match status" value="1"/>
</dbReference>
<dbReference type="InterPro" id="IPR013332">
    <property type="entry name" value="KPR_N"/>
</dbReference>
<comment type="caution">
    <text evidence="7">The sequence shown here is derived from an EMBL/GenBank/DDBJ whole genome shotgun (WGS) entry which is preliminary data.</text>
</comment>
<dbReference type="InterPro" id="IPR051402">
    <property type="entry name" value="KPR-Related"/>
</dbReference>
<evidence type="ECO:0000259" key="5">
    <source>
        <dbReference type="Pfam" id="PF02558"/>
    </source>
</evidence>
<evidence type="ECO:0000259" key="6">
    <source>
        <dbReference type="Pfam" id="PF08546"/>
    </source>
</evidence>
<evidence type="ECO:0000313" key="7">
    <source>
        <dbReference type="EMBL" id="RFA10946.1"/>
    </source>
</evidence>
<dbReference type="FunFam" id="3.40.50.720:FF:000307">
    <property type="entry name" value="2-dehydropantoate 2-reductase"/>
    <property type="match status" value="1"/>
</dbReference>
<keyword evidence="3 4" id="KW-0560">Oxidoreductase</keyword>
<dbReference type="Pfam" id="PF02558">
    <property type="entry name" value="ApbA"/>
    <property type="match status" value="1"/>
</dbReference>
<dbReference type="EC" id="1.1.1.169" evidence="4"/>
<comment type="catalytic activity">
    <reaction evidence="4">
        <text>(R)-pantoate + NADP(+) = 2-dehydropantoate + NADPH + H(+)</text>
        <dbReference type="Rhea" id="RHEA:16233"/>
        <dbReference type="ChEBI" id="CHEBI:11561"/>
        <dbReference type="ChEBI" id="CHEBI:15378"/>
        <dbReference type="ChEBI" id="CHEBI:15980"/>
        <dbReference type="ChEBI" id="CHEBI:57783"/>
        <dbReference type="ChEBI" id="CHEBI:58349"/>
        <dbReference type="EC" id="1.1.1.169"/>
    </reaction>
</comment>
<dbReference type="AlphaFoldDB" id="A0A3E0VM25"/>
<keyword evidence="4" id="KW-0566">Pantothenate biosynthesis</keyword>
<dbReference type="GO" id="GO:0008677">
    <property type="term" value="F:2-dehydropantoate 2-reductase activity"/>
    <property type="evidence" value="ECO:0007669"/>
    <property type="project" value="UniProtKB-EC"/>
</dbReference>
<dbReference type="SUPFAM" id="SSF48179">
    <property type="entry name" value="6-phosphogluconate dehydrogenase C-terminal domain-like"/>
    <property type="match status" value="1"/>
</dbReference>
<dbReference type="EMBL" id="NBWZ01000001">
    <property type="protein sequence ID" value="RFA10946.1"/>
    <property type="molecule type" value="Genomic_DNA"/>
</dbReference>
<accession>A0A3E0VM25</accession>
<proteinExistence type="inferred from homology"/>
<comment type="similarity">
    <text evidence="1 4">Belongs to the ketopantoate reductase family.</text>
</comment>
<dbReference type="InterPro" id="IPR008927">
    <property type="entry name" value="6-PGluconate_DH-like_C_sf"/>
</dbReference>
<protein>
    <recommendedName>
        <fullName evidence="4">2-dehydropantoate 2-reductase</fullName>
        <ecNumber evidence="4">1.1.1.169</ecNumber>
    </recommendedName>
    <alternativeName>
        <fullName evidence="4">Ketopantoate reductase</fullName>
    </alternativeName>
</protein>
<dbReference type="RefSeq" id="WP_116416322.1">
    <property type="nucleotide sequence ID" value="NZ_NBWZ01000001.1"/>
</dbReference>
<name>A0A3E0VM25_9MICO</name>
<feature type="domain" description="Ketopantoate reductase N-terminal" evidence="5">
    <location>
        <begin position="4"/>
        <end position="155"/>
    </location>
</feature>
<reference evidence="7 8" key="1">
    <citation type="submission" date="2017-04" db="EMBL/GenBank/DDBJ databases">
        <title>Comparative genome analysis of Subtercola boreus.</title>
        <authorList>
            <person name="Cho Y.-J."/>
            <person name="Cho A."/>
            <person name="Kim O.-S."/>
            <person name="Lee J.-I."/>
        </authorList>
    </citation>
    <scope>NUCLEOTIDE SEQUENCE [LARGE SCALE GENOMIC DNA]</scope>
    <source>
        <strain evidence="7 8">K300</strain>
    </source>
</reference>
<dbReference type="Proteomes" id="UP000256486">
    <property type="component" value="Unassembled WGS sequence"/>
</dbReference>
<evidence type="ECO:0000256" key="1">
    <source>
        <dbReference type="ARBA" id="ARBA00007870"/>
    </source>
</evidence>
<dbReference type="GO" id="GO:0005737">
    <property type="term" value="C:cytoplasm"/>
    <property type="evidence" value="ECO:0007669"/>
    <property type="project" value="TreeGrafter"/>
</dbReference>
<dbReference type="Gene3D" id="1.10.1040.10">
    <property type="entry name" value="N-(1-d-carboxylethyl)-l-norvaline Dehydrogenase, domain 2"/>
    <property type="match status" value="1"/>
</dbReference>
<dbReference type="SUPFAM" id="SSF51735">
    <property type="entry name" value="NAD(P)-binding Rossmann-fold domains"/>
    <property type="match status" value="1"/>
</dbReference>
<gene>
    <name evidence="7" type="ORF">B7R54_18315</name>
</gene>
<evidence type="ECO:0000313" key="8">
    <source>
        <dbReference type="Proteomes" id="UP000256486"/>
    </source>
</evidence>
<sequence>MRLLVVGAGAVGGFFGGRLVAAGRDVTFLVRPARAAVLAADGLVVRTLEGDDLHLPDPATVTADGLAGAGPFDAVLLSVKAYALEQALDDLAPAIVGNTFIVPALNGLRHIDVLRERFGGDRVVGGVCVVAAQLDPDGGIRQVGAGNSLTYGEFDGSVSERMLELDSSLTGAGFGTRVSQTIELDLWEKWVMLASGGALTTLFRSTVGSIVAAPGGPGVATGLAEECFAVATAAGFPPREKQRRFVLGTLTAEGSAFGTSMFRDLMAGNEVESEQIVGDLVARAAVLGVPVPLLSLAHTNLSVYRAERAARRG</sequence>
<dbReference type="UniPathway" id="UPA00028">
    <property type="reaction ID" value="UER00004"/>
</dbReference>
<feature type="domain" description="Ketopantoate reductase C-terminal" evidence="6">
    <location>
        <begin position="182"/>
        <end position="301"/>
    </location>
</feature>
<evidence type="ECO:0000256" key="3">
    <source>
        <dbReference type="ARBA" id="ARBA00023002"/>
    </source>
</evidence>
<evidence type="ECO:0000256" key="2">
    <source>
        <dbReference type="ARBA" id="ARBA00022857"/>
    </source>
</evidence>
<dbReference type="Pfam" id="PF08546">
    <property type="entry name" value="ApbA_C"/>
    <property type="match status" value="1"/>
</dbReference>
<dbReference type="InterPro" id="IPR013328">
    <property type="entry name" value="6PGD_dom2"/>
</dbReference>
<dbReference type="InterPro" id="IPR036291">
    <property type="entry name" value="NAD(P)-bd_dom_sf"/>
</dbReference>
<dbReference type="Gene3D" id="3.40.50.720">
    <property type="entry name" value="NAD(P)-binding Rossmann-like Domain"/>
    <property type="match status" value="1"/>
</dbReference>
<comment type="function">
    <text evidence="4">Catalyzes the NADPH-dependent reduction of ketopantoate into pantoic acid.</text>
</comment>
<keyword evidence="2 4" id="KW-0521">NADP</keyword>
<evidence type="ECO:0000256" key="4">
    <source>
        <dbReference type="RuleBase" id="RU362068"/>
    </source>
</evidence>
<dbReference type="PANTHER" id="PTHR21708:SF26">
    <property type="entry name" value="2-DEHYDROPANTOATE 2-REDUCTASE"/>
    <property type="match status" value="1"/>
</dbReference>
<dbReference type="GO" id="GO:0015940">
    <property type="term" value="P:pantothenate biosynthetic process"/>
    <property type="evidence" value="ECO:0007669"/>
    <property type="project" value="UniProtKB-UniPathway"/>
</dbReference>